<evidence type="ECO:0000313" key="3">
    <source>
        <dbReference type="Proteomes" id="UP000305674"/>
    </source>
</evidence>
<feature type="transmembrane region" description="Helical" evidence="1">
    <location>
        <begin position="73"/>
        <end position="90"/>
    </location>
</feature>
<dbReference type="RefSeq" id="WP_136851252.1">
    <property type="nucleotide sequence ID" value="NZ_SWCI01000001.1"/>
</dbReference>
<name>A0A4U1BLM8_9GAMM</name>
<keyword evidence="1" id="KW-0472">Membrane</keyword>
<protein>
    <submittedName>
        <fullName evidence="2">Uncharacterized protein</fullName>
    </submittedName>
</protein>
<accession>A0A4U1BLM8</accession>
<sequence length="228" mass="25999">MTSLKQLLENLKWFDITFLSRYYGLDRGSEITLPISIHGFALPFKKELLLALALVPFLLLALTLPPVDPKLDLWRLPILTALGLLVYALIRKRQVKAHLGIRVDDNANRHIVVSHSGITLPKFLTGRSTAMARDEIAHLQFDWHSYQNSHQIERKRAHGLLIKLKQGQQYRLSGMAYPLRSLLYLAIFFDYPIIMQENPPPRERLGVFALGLGVTVLLLNLFMVVISP</sequence>
<reference evidence="2 3" key="1">
    <citation type="submission" date="2019-04" db="EMBL/GenBank/DDBJ databases">
        <authorList>
            <person name="Hwang J.C."/>
        </authorList>
    </citation>
    <scope>NUCLEOTIDE SEQUENCE [LARGE SCALE GENOMIC DNA]</scope>
    <source>
        <strain evidence="2 3">IMCC35001</strain>
    </source>
</reference>
<evidence type="ECO:0000313" key="2">
    <source>
        <dbReference type="EMBL" id="TKB51567.1"/>
    </source>
</evidence>
<dbReference type="EMBL" id="SWCI01000001">
    <property type="protein sequence ID" value="TKB51567.1"/>
    <property type="molecule type" value="Genomic_DNA"/>
</dbReference>
<dbReference type="Proteomes" id="UP000305674">
    <property type="component" value="Unassembled WGS sequence"/>
</dbReference>
<feature type="transmembrane region" description="Helical" evidence="1">
    <location>
        <begin position="48"/>
        <end position="67"/>
    </location>
</feature>
<comment type="caution">
    <text evidence="2">The sequence shown here is derived from an EMBL/GenBank/DDBJ whole genome shotgun (WGS) entry which is preliminary data.</text>
</comment>
<gene>
    <name evidence="2" type="ORF">FCL40_03150</name>
</gene>
<evidence type="ECO:0000256" key="1">
    <source>
        <dbReference type="SAM" id="Phobius"/>
    </source>
</evidence>
<dbReference type="AlphaFoldDB" id="A0A4U1BLM8"/>
<dbReference type="OrthoDB" id="6402804at2"/>
<feature type="transmembrane region" description="Helical" evidence="1">
    <location>
        <begin position="206"/>
        <end position="226"/>
    </location>
</feature>
<keyword evidence="1" id="KW-0812">Transmembrane</keyword>
<organism evidence="2 3">
    <name type="scientific">Ferrimonas sediminicola</name>
    <dbReference type="NCBI Taxonomy" id="2569538"/>
    <lineage>
        <taxon>Bacteria</taxon>
        <taxon>Pseudomonadati</taxon>
        <taxon>Pseudomonadota</taxon>
        <taxon>Gammaproteobacteria</taxon>
        <taxon>Alteromonadales</taxon>
        <taxon>Ferrimonadaceae</taxon>
        <taxon>Ferrimonas</taxon>
    </lineage>
</organism>
<proteinExistence type="predicted"/>
<keyword evidence="3" id="KW-1185">Reference proteome</keyword>
<feature type="transmembrane region" description="Helical" evidence="1">
    <location>
        <begin position="175"/>
        <end position="194"/>
    </location>
</feature>
<keyword evidence="1" id="KW-1133">Transmembrane helix</keyword>